<feature type="domain" description="HTH luxR-type" evidence="4">
    <location>
        <begin position="177"/>
        <end position="240"/>
    </location>
</feature>
<keyword evidence="1" id="KW-0805">Transcription regulation</keyword>
<proteinExistence type="predicted"/>
<comment type="caution">
    <text evidence="5">The sequence shown here is derived from an EMBL/GenBank/DDBJ whole genome shotgun (WGS) entry which is preliminary data.</text>
</comment>
<dbReference type="Proteomes" id="UP000765845">
    <property type="component" value="Unassembled WGS sequence"/>
</dbReference>
<gene>
    <name evidence="5" type="ORF">HCU74_15090</name>
</gene>
<dbReference type="EMBL" id="JAAWWK010000005">
    <property type="protein sequence ID" value="NKI18737.1"/>
    <property type="molecule type" value="Genomic_DNA"/>
</dbReference>
<evidence type="ECO:0000256" key="2">
    <source>
        <dbReference type="ARBA" id="ARBA00023125"/>
    </source>
</evidence>
<reference evidence="5 6" key="1">
    <citation type="submission" date="2020-04" db="EMBL/GenBank/DDBJ databases">
        <authorList>
            <person name="Yoon J."/>
        </authorList>
    </citation>
    <scope>NUCLEOTIDE SEQUENCE [LARGE SCALE GENOMIC DNA]</scope>
    <source>
        <strain evidence="5 6">KMU-166</strain>
    </source>
</reference>
<keyword evidence="3" id="KW-0804">Transcription</keyword>
<keyword evidence="6" id="KW-1185">Reference proteome</keyword>
<evidence type="ECO:0000256" key="3">
    <source>
        <dbReference type="ARBA" id="ARBA00023163"/>
    </source>
</evidence>
<protein>
    <submittedName>
        <fullName evidence="5">Response regulator transcription factor</fullName>
    </submittedName>
</protein>
<dbReference type="PANTHER" id="PTHR44688">
    <property type="entry name" value="DNA-BINDING TRANSCRIPTIONAL ACTIVATOR DEVR_DOSR"/>
    <property type="match status" value="1"/>
</dbReference>
<evidence type="ECO:0000256" key="1">
    <source>
        <dbReference type="ARBA" id="ARBA00023015"/>
    </source>
</evidence>
<dbReference type="PROSITE" id="PS00622">
    <property type="entry name" value="HTH_LUXR_1"/>
    <property type="match status" value="1"/>
</dbReference>
<dbReference type="CDD" id="cd06170">
    <property type="entry name" value="LuxR_C_like"/>
    <property type="match status" value="1"/>
</dbReference>
<dbReference type="Pfam" id="PF00196">
    <property type="entry name" value="GerE"/>
    <property type="match status" value="1"/>
</dbReference>
<name>A0ABX1GHN3_9GAMM</name>
<dbReference type="PROSITE" id="PS50043">
    <property type="entry name" value="HTH_LUXR_2"/>
    <property type="match status" value="1"/>
</dbReference>
<evidence type="ECO:0000313" key="6">
    <source>
        <dbReference type="Proteomes" id="UP000765845"/>
    </source>
</evidence>
<dbReference type="Gene3D" id="1.10.10.10">
    <property type="entry name" value="Winged helix-like DNA-binding domain superfamily/Winged helix DNA-binding domain"/>
    <property type="match status" value="1"/>
</dbReference>
<dbReference type="SMART" id="SM00421">
    <property type="entry name" value="HTH_LUXR"/>
    <property type="match status" value="1"/>
</dbReference>
<dbReference type="InterPro" id="IPR036388">
    <property type="entry name" value="WH-like_DNA-bd_sf"/>
</dbReference>
<dbReference type="InterPro" id="IPR016032">
    <property type="entry name" value="Sig_transdc_resp-reg_C-effctor"/>
</dbReference>
<organism evidence="5 6">
    <name type="scientific">Spongiibacter thalassae</name>
    <dbReference type="NCBI Taxonomy" id="2721624"/>
    <lineage>
        <taxon>Bacteria</taxon>
        <taxon>Pseudomonadati</taxon>
        <taxon>Pseudomonadota</taxon>
        <taxon>Gammaproteobacteria</taxon>
        <taxon>Cellvibrionales</taxon>
        <taxon>Spongiibacteraceae</taxon>
        <taxon>Spongiibacter</taxon>
    </lineage>
</organism>
<dbReference type="InterPro" id="IPR000792">
    <property type="entry name" value="Tscrpt_reg_LuxR_C"/>
</dbReference>
<dbReference type="PRINTS" id="PR00038">
    <property type="entry name" value="HTHLUXR"/>
</dbReference>
<accession>A0ABX1GHN3</accession>
<sequence length="240" mass="27815">MHNYDFEVANFRFARQVLRRSRADGISLFLYDKRNGGDILFLHQQNTRAEAMEAYRHRLHKHDSFLNGLSGAGREVTPCYAVKIRENIVPSNTMQRRSDSLYWQGLGNFGYQETASMIYSLSNSLHLVIGMQVTEKRRHLSVDGALATMEDWLNYSSDYIIEQSVDSFRKSDQGSSLQRELARATKREQQVICEVLQGRSNKEIAEVLSLSYYTVENHLRRIYKKFGVHSRTALVSMLHR</sequence>
<evidence type="ECO:0000313" key="5">
    <source>
        <dbReference type="EMBL" id="NKI18737.1"/>
    </source>
</evidence>
<keyword evidence="2" id="KW-0238">DNA-binding</keyword>
<dbReference type="PANTHER" id="PTHR44688:SF16">
    <property type="entry name" value="DNA-BINDING TRANSCRIPTIONAL ACTIVATOR DEVR_DOSR"/>
    <property type="match status" value="1"/>
</dbReference>
<dbReference type="RefSeq" id="WP_168451248.1">
    <property type="nucleotide sequence ID" value="NZ_JAAWWK010000005.1"/>
</dbReference>
<dbReference type="SUPFAM" id="SSF46894">
    <property type="entry name" value="C-terminal effector domain of the bipartite response regulators"/>
    <property type="match status" value="1"/>
</dbReference>
<evidence type="ECO:0000259" key="4">
    <source>
        <dbReference type="PROSITE" id="PS50043"/>
    </source>
</evidence>